<comment type="caution">
    <text evidence="8">The sequence shown here is derived from an EMBL/GenBank/DDBJ whole genome shotgun (WGS) entry which is preliminary data.</text>
</comment>
<comment type="similarity">
    <text evidence="3">Belongs to the UTP25 family.</text>
</comment>
<evidence type="ECO:0008006" key="10">
    <source>
        <dbReference type="Google" id="ProtNLM"/>
    </source>
</evidence>
<feature type="compositionally biased region" description="Acidic residues" evidence="5">
    <location>
        <begin position="131"/>
        <end position="146"/>
    </location>
</feature>
<dbReference type="GO" id="GO:0032040">
    <property type="term" value="C:small-subunit processome"/>
    <property type="evidence" value="ECO:0007669"/>
    <property type="project" value="TreeGrafter"/>
</dbReference>
<dbReference type="Pfam" id="PF22916">
    <property type="entry name" value="UTP25_NTPase-like"/>
    <property type="match status" value="1"/>
</dbReference>
<dbReference type="Gene3D" id="3.40.50.300">
    <property type="entry name" value="P-loop containing nucleotide triphosphate hydrolases"/>
    <property type="match status" value="1"/>
</dbReference>
<feature type="compositionally biased region" description="Acidic residues" evidence="5">
    <location>
        <begin position="49"/>
        <end position="61"/>
    </location>
</feature>
<dbReference type="AlphaFoldDB" id="A0AAV0DTF3"/>
<organism evidence="8 9">
    <name type="scientific">Cuscuta epithymum</name>
    <dbReference type="NCBI Taxonomy" id="186058"/>
    <lineage>
        <taxon>Eukaryota</taxon>
        <taxon>Viridiplantae</taxon>
        <taxon>Streptophyta</taxon>
        <taxon>Embryophyta</taxon>
        <taxon>Tracheophyta</taxon>
        <taxon>Spermatophyta</taxon>
        <taxon>Magnoliopsida</taxon>
        <taxon>eudicotyledons</taxon>
        <taxon>Gunneridae</taxon>
        <taxon>Pentapetalae</taxon>
        <taxon>asterids</taxon>
        <taxon>lamiids</taxon>
        <taxon>Solanales</taxon>
        <taxon>Convolvulaceae</taxon>
        <taxon>Cuscuteae</taxon>
        <taxon>Cuscuta</taxon>
        <taxon>Cuscuta subgen. Cuscuta</taxon>
    </lineage>
</organism>
<dbReference type="InterPro" id="IPR010678">
    <property type="entry name" value="UTP25"/>
</dbReference>
<comment type="subcellular location">
    <subcellularLocation>
        <location evidence="2">Nucleus</location>
        <location evidence="2">Nucleolus</location>
    </subcellularLocation>
    <subcellularLocation>
        <location evidence="1">Plastid</location>
    </subcellularLocation>
</comment>
<evidence type="ECO:0000256" key="3">
    <source>
        <dbReference type="ARBA" id="ARBA00009223"/>
    </source>
</evidence>
<dbReference type="PANTHER" id="PTHR12933">
    <property type="entry name" value="ORF PROTEIN-RELATED"/>
    <property type="match status" value="1"/>
</dbReference>
<dbReference type="GO" id="GO:0000462">
    <property type="term" value="P:maturation of SSU-rRNA from tricistronic rRNA transcript (SSU-rRNA, 5.8S rRNA, LSU-rRNA)"/>
    <property type="evidence" value="ECO:0007669"/>
    <property type="project" value="TreeGrafter"/>
</dbReference>
<name>A0AAV0DTF3_9ASTE</name>
<keyword evidence="4" id="KW-0539">Nucleus</keyword>
<dbReference type="Pfam" id="PF06862">
    <property type="entry name" value="Utp25_C"/>
    <property type="match status" value="1"/>
</dbReference>
<evidence type="ECO:0000313" key="9">
    <source>
        <dbReference type="Proteomes" id="UP001152523"/>
    </source>
</evidence>
<feature type="compositionally biased region" description="Basic residues" evidence="5">
    <location>
        <begin position="1"/>
        <end position="15"/>
    </location>
</feature>
<dbReference type="InterPro" id="IPR053940">
    <property type="entry name" value="UTP25_NTPase-like"/>
</dbReference>
<feature type="domain" description="UTP25 NTP hydrolase-like" evidence="7">
    <location>
        <begin position="253"/>
        <end position="532"/>
    </location>
</feature>
<keyword evidence="9" id="KW-1185">Reference proteome</keyword>
<evidence type="ECO:0000313" key="8">
    <source>
        <dbReference type="EMBL" id="CAH9107931.1"/>
    </source>
</evidence>
<protein>
    <recommendedName>
        <fullName evidence="10">U3 small nucleolar RNA-associated protein 25</fullName>
    </recommendedName>
</protein>
<dbReference type="GO" id="GO:0019843">
    <property type="term" value="F:rRNA binding"/>
    <property type="evidence" value="ECO:0007669"/>
    <property type="project" value="TreeGrafter"/>
</dbReference>
<evidence type="ECO:0000259" key="7">
    <source>
        <dbReference type="Pfam" id="PF22916"/>
    </source>
</evidence>
<feature type="domain" description="UTP25 C-terminal" evidence="6">
    <location>
        <begin position="543"/>
        <end position="717"/>
    </location>
</feature>
<dbReference type="EMBL" id="CAMAPF010000145">
    <property type="protein sequence ID" value="CAH9107931.1"/>
    <property type="molecule type" value="Genomic_DNA"/>
</dbReference>
<reference evidence="8" key="1">
    <citation type="submission" date="2022-07" db="EMBL/GenBank/DDBJ databases">
        <authorList>
            <person name="Macas J."/>
            <person name="Novak P."/>
            <person name="Neumann P."/>
        </authorList>
    </citation>
    <scope>NUCLEOTIDE SEQUENCE</scope>
</reference>
<sequence length="718" mass="83718">MERQRFSRKTGIKRRNNQESFRKNKRRGRDVKIEENQLSCDSDSPNEKLEEESVVIHEEEEVEEMCYREPTMYENLLRSLSRQKVVVTTDSEEDSDDAHEPHDGNEESGEESDDGSSILGDLGDGHKESDLGDDADSEVSDTDEEQDVRVNGQLGAETLTNSSTFHKHLGYKFSNDEANKLLDKKWKYKWNSEESNCKWKGTGECFLKELDMNSCHGLKPVLYKHWLDTYKESGGQDFHSSRQMSFFSMCNSYRDILHHNKRPFYLKGREEDANIMDAYLVHSLNHVFMTRDLVKKNRAKLAKAQENMQVDVLNSEAFLDHGFTRPKVLILLPLASIALRVVRRLIELTPSKYKANIEERDRFFREFESEATTDEYENMKTPKPSDYKALFGGKNNDHFMLGIKFNRRSIRLYSDFYSSDMIIASPLGLVTKIGEAEAVKEKDVDYLSSIEVLIIDHADVMLMQNWFHVVEVLEKLNNIPSKQRGTDIMRIRQWYLDGQAPLYRQTMILSSHVNQDINALFNRHCLNYEGKVKSVCMYKGVLPEIVIQVRQVYQRFDVKTIVDAANDRFEYFTKKLFPKIKDSIEGGIMIFISSYFDYFRVKKFLKAQEASFCKLGEYTKQSDISRARNWFFAGQKSIMLYTERAHFYHRYKIRGVRNLIIYSLPERKEFYPEIVNMLQGTDCTALYSRFDLIQLERIVGSTAAKRMVTSDEGTFIFA</sequence>
<dbReference type="Proteomes" id="UP001152523">
    <property type="component" value="Unassembled WGS sequence"/>
</dbReference>
<evidence type="ECO:0000256" key="1">
    <source>
        <dbReference type="ARBA" id="ARBA00004474"/>
    </source>
</evidence>
<gene>
    <name evidence="8" type="ORF">CEPIT_LOCUS18176</name>
</gene>
<evidence type="ECO:0000259" key="6">
    <source>
        <dbReference type="Pfam" id="PF06862"/>
    </source>
</evidence>
<dbReference type="InterPro" id="IPR053939">
    <property type="entry name" value="UTP25_C"/>
</dbReference>
<accession>A0AAV0DTF3</accession>
<evidence type="ECO:0000256" key="5">
    <source>
        <dbReference type="SAM" id="MobiDB-lite"/>
    </source>
</evidence>
<dbReference type="GO" id="GO:0009536">
    <property type="term" value="C:plastid"/>
    <property type="evidence" value="ECO:0007669"/>
    <property type="project" value="UniProtKB-SubCell"/>
</dbReference>
<feature type="region of interest" description="Disordered" evidence="5">
    <location>
        <begin position="85"/>
        <end position="149"/>
    </location>
</feature>
<dbReference type="GO" id="GO:0034511">
    <property type="term" value="F:U3 snoRNA binding"/>
    <property type="evidence" value="ECO:0007669"/>
    <property type="project" value="InterPro"/>
</dbReference>
<dbReference type="InterPro" id="IPR027417">
    <property type="entry name" value="P-loop_NTPase"/>
</dbReference>
<dbReference type="PANTHER" id="PTHR12933:SF0">
    <property type="entry name" value="U3 SMALL NUCLEOLAR RNA-ASSOCIATED PROTEIN 25 HOMOLOG"/>
    <property type="match status" value="1"/>
</dbReference>
<evidence type="ECO:0000256" key="4">
    <source>
        <dbReference type="ARBA" id="ARBA00023242"/>
    </source>
</evidence>
<feature type="region of interest" description="Disordered" evidence="5">
    <location>
        <begin position="1"/>
        <end position="61"/>
    </location>
</feature>
<evidence type="ECO:0000256" key="2">
    <source>
        <dbReference type="ARBA" id="ARBA00004604"/>
    </source>
</evidence>
<proteinExistence type="inferred from homology"/>